<keyword evidence="1" id="KW-0812">Transmembrane</keyword>
<keyword evidence="1" id="KW-1133">Transmembrane helix</keyword>
<protein>
    <submittedName>
        <fullName evidence="2">Uncharacterized protein</fullName>
    </submittedName>
</protein>
<feature type="transmembrane region" description="Helical" evidence="1">
    <location>
        <begin position="109"/>
        <end position="127"/>
    </location>
</feature>
<proteinExistence type="predicted"/>
<dbReference type="GeneTree" id="ENSGT01150000289403"/>
<dbReference type="Proteomes" id="UP000002281">
    <property type="component" value="Chromosome X"/>
</dbReference>
<evidence type="ECO:0000313" key="2">
    <source>
        <dbReference type="Ensembl" id="ENSECAP00000057013.1"/>
    </source>
</evidence>
<accession>A0A9L0QZ93</accession>
<name>A0A9L0QZ93_HORSE</name>
<sequence>MNNAAINVCVQVFLWTYVFISLGYISRGRFSVLYSYSMFNLWKNYQTVFLKVCTILHSHQQCMRVPIIPHLHQYLLLSVFLIIAILVDVKWYLIMVLICIFLIGSDVEHLFMFFLAICISLLEKCVFKSFAHF</sequence>
<reference evidence="2" key="3">
    <citation type="submission" date="2025-09" db="UniProtKB">
        <authorList>
            <consortium name="Ensembl"/>
        </authorList>
    </citation>
    <scope>IDENTIFICATION</scope>
    <source>
        <strain evidence="2">Thoroughbred</strain>
    </source>
</reference>
<feature type="transmembrane region" description="Helical" evidence="1">
    <location>
        <begin position="74"/>
        <end position="103"/>
    </location>
</feature>
<dbReference type="AlphaFoldDB" id="A0A9L0QZ93"/>
<reference evidence="2 3" key="1">
    <citation type="journal article" date="2009" name="Science">
        <title>Genome sequence, comparative analysis, and population genetics of the domestic horse.</title>
        <authorList>
            <consortium name="Broad Institute Genome Sequencing Platform"/>
            <consortium name="Broad Institute Whole Genome Assembly Team"/>
            <person name="Wade C.M."/>
            <person name="Giulotto E."/>
            <person name="Sigurdsson S."/>
            <person name="Zoli M."/>
            <person name="Gnerre S."/>
            <person name="Imsland F."/>
            <person name="Lear T.L."/>
            <person name="Adelson D.L."/>
            <person name="Bailey E."/>
            <person name="Bellone R.R."/>
            <person name="Bloecker H."/>
            <person name="Distl O."/>
            <person name="Edgar R.C."/>
            <person name="Garber M."/>
            <person name="Leeb T."/>
            <person name="Mauceli E."/>
            <person name="MacLeod J.N."/>
            <person name="Penedo M.C.T."/>
            <person name="Raison J.M."/>
            <person name="Sharpe T."/>
            <person name="Vogel J."/>
            <person name="Andersson L."/>
            <person name="Antczak D.F."/>
            <person name="Biagi T."/>
            <person name="Binns M.M."/>
            <person name="Chowdhary B.P."/>
            <person name="Coleman S.J."/>
            <person name="Della Valle G."/>
            <person name="Fryc S."/>
            <person name="Guerin G."/>
            <person name="Hasegawa T."/>
            <person name="Hill E.W."/>
            <person name="Jurka J."/>
            <person name="Kiialainen A."/>
            <person name="Lindgren G."/>
            <person name="Liu J."/>
            <person name="Magnani E."/>
            <person name="Mickelson J.R."/>
            <person name="Murray J."/>
            <person name="Nergadze S.G."/>
            <person name="Onofrio R."/>
            <person name="Pedroni S."/>
            <person name="Piras M.F."/>
            <person name="Raudsepp T."/>
            <person name="Rocchi M."/>
            <person name="Roeed K.H."/>
            <person name="Ryder O.A."/>
            <person name="Searle S."/>
            <person name="Skow L."/>
            <person name="Swinburne J.E."/>
            <person name="Syvaenen A.C."/>
            <person name="Tozaki T."/>
            <person name="Valberg S.J."/>
            <person name="Vaudin M."/>
            <person name="White J.R."/>
            <person name="Zody M.C."/>
            <person name="Lander E.S."/>
            <person name="Lindblad-Toh K."/>
        </authorList>
    </citation>
    <scope>NUCLEOTIDE SEQUENCE [LARGE SCALE GENOMIC DNA]</scope>
    <source>
        <strain evidence="2 3">Thoroughbred</strain>
    </source>
</reference>
<keyword evidence="1" id="KW-0472">Membrane</keyword>
<organism evidence="2 3">
    <name type="scientific">Equus caballus</name>
    <name type="common">Horse</name>
    <dbReference type="NCBI Taxonomy" id="9796"/>
    <lineage>
        <taxon>Eukaryota</taxon>
        <taxon>Metazoa</taxon>
        <taxon>Chordata</taxon>
        <taxon>Craniata</taxon>
        <taxon>Vertebrata</taxon>
        <taxon>Euteleostomi</taxon>
        <taxon>Mammalia</taxon>
        <taxon>Eutheria</taxon>
        <taxon>Laurasiatheria</taxon>
        <taxon>Perissodactyla</taxon>
        <taxon>Equidae</taxon>
        <taxon>Equus</taxon>
    </lineage>
</organism>
<keyword evidence="3" id="KW-1185">Reference proteome</keyword>
<evidence type="ECO:0000313" key="3">
    <source>
        <dbReference type="Proteomes" id="UP000002281"/>
    </source>
</evidence>
<reference evidence="2" key="2">
    <citation type="submission" date="2025-08" db="UniProtKB">
        <authorList>
            <consortium name="Ensembl"/>
        </authorList>
    </citation>
    <scope>IDENTIFICATION</scope>
    <source>
        <strain evidence="2">Thoroughbred</strain>
    </source>
</reference>
<dbReference type="Ensembl" id="ENSECAT00000114534.1">
    <property type="protein sequence ID" value="ENSECAP00000057013.1"/>
    <property type="gene ID" value="ENSECAG00000050339.1"/>
</dbReference>
<evidence type="ECO:0000256" key="1">
    <source>
        <dbReference type="SAM" id="Phobius"/>
    </source>
</evidence>
<feature type="transmembrane region" description="Helical" evidence="1">
    <location>
        <begin position="6"/>
        <end position="25"/>
    </location>
</feature>